<keyword evidence="5 10" id="KW-0812">Transmembrane</keyword>
<feature type="transmembrane region" description="Helical" evidence="10">
    <location>
        <begin position="81"/>
        <end position="103"/>
    </location>
</feature>
<dbReference type="Pfam" id="PF04193">
    <property type="entry name" value="PQ-loop"/>
    <property type="match status" value="2"/>
</dbReference>
<proteinExistence type="inferred from homology"/>
<comment type="similarity">
    <text evidence="9">Belongs to the laat-1 family.</text>
</comment>
<dbReference type="InterPro" id="IPR006603">
    <property type="entry name" value="PQ-loop_rpt"/>
</dbReference>
<evidence type="ECO:0000313" key="11">
    <source>
        <dbReference type="EMBL" id="VVT57692.1"/>
    </source>
</evidence>
<dbReference type="Proteomes" id="UP000398389">
    <property type="component" value="Unassembled WGS sequence"/>
</dbReference>
<dbReference type="EMBL" id="CABVLU010000005">
    <property type="protein sequence ID" value="VVT57692.1"/>
    <property type="molecule type" value="Genomic_DNA"/>
</dbReference>
<evidence type="ECO:0000313" key="12">
    <source>
        <dbReference type="Proteomes" id="UP000398389"/>
    </source>
</evidence>
<evidence type="ECO:0000256" key="1">
    <source>
        <dbReference type="ARBA" id="ARBA00004116"/>
    </source>
</evidence>
<name>A0A5E8C2W4_9ASCO</name>
<dbReference type="OrthoDB" id="8048523at2759"/>
<evidence type="ECO:0000256" key="3">
    <source>
        <dbReference type="ARBA" id="ARBA00022448"/>
    </source>
</evidence>
<feature type="transmembrane region" description="Helical" evidence="10">
    <location>
        <begin position="205"/>
        <end position="224"/>
    </location>
</feature>
<evidence type="ECO:0000256" key="6">
    <source>
        <dbReference type="ARBA" id="ARBA00022737"/>
    </source>
</evidence>
<dbReference type="GO" id="GO:0012505">
    <property type="term" value="C:endomembrane system"/>
    <property type="evidence" value="ECO:0007669"/>
    <property type="project" value="UniProtKB-SubCell"/>
</dbReference>
<dbReference type="GO" id="GO:0034490">
    <property type="term" value="P:basic amino acid transmembrane import into vacuole"/>
    <property type="evidence" value="ECO:0007669"/>
    <property type="project" value="UniProtKB-ARBA"/>
</dbReference>
<dbReference type="AlphaFoldDB" id="A0A5E8C2W4"/>
<dbReference type="FunFam" id="1.20.1280.290:FF:000012">
    <property type="entry name" value="Vacuolar membrane PQ loop repeat protein"/>
    <property type="match status" value="1"/>
</dbReference>
<dbReference type="Gene3D" id="1.20.1280.290">
    <property type="match status" value="2"/>
</dbReference>
<reference evidence="11 12" key="1">
    <citation type="submission" date="2019-09" db="EMBL/GenBank/DDBJ databases">
        <authorList>
            <person name="Brejova B."/>
        </authorList>
    </citation>
    <scope>NUCLEOTIDE SEQUENCE [LARGE SCALE GENOMIC DNA]</scope>
</reference>
<evidence type="ECO:0000256" key="10">
    <source>
        <dbReference type="SAM" id="Phobius"/>
    </source>
</evidence>
<keyword evidence="4" id="KW-0926">Vacuole</keyword>
<feature type="transmembrane region" description="Helical" evidence="10">
    <location>
        <begin position="278"/>
        <end position="298"/>
    </location>
</feature>
<dbReference type="PANTHER" id="PTHR16201:SF35">
    <property type="entry name" value="VACUOLAR AMINO ACID TRANSPORTER YPQ1-RELATED"/>
    <property type="match status" value="1"/>
</dbReference>
<dbReference type="GO" id="GO:0015174">
    <property type="term" value="F:basic amino acid transmembrane transporter activity"/>
    <property type="evidence" value="ECO:0007669"/>
    <property type="project" value="UniProtKB-ARBA"/>
</dbReference>
<gene>
    <name evidence="11" type="ORF">SAPINGB_P005822</name>
</gene>
<keyword evidence="8 10" id="KW-0472">Membrane</keyword>
<evidence type="ECO:0000256" key="5">
    <source>
        <dbReference type="ARBA" id="ARBA00022692"/>
    </source>
</evidence>
<dbReference type="GO" id="GO:0034488">
    <property type="term" value="P:basic amino acid transmembrane export from vacuole"/>
    <property type="evidence" value="ECO:0007669"/>
    <property type="project" value="UniProtKB-ARBA"/>
</dbReference>
<evidence type="ECO:0000256" key="4">
    <source>
        <dbReference type="ARBA" id="ARBA00022554"/>
    </source>
</evidence>
<evidence type="ECO:0000256" key="8">
    <source>
        <dbReference type="ARBA" id="ARBA00023136"/>
    </source>
</evidence>
<comment type="subcellular location">
    <subcellularLocation>
        <location evidence="2">Endomembrane system</location>
        <topology evidence="2">Multi-pass membrane protein</topology>
    </subcellularLocation>
    <subcellularLocation>
        <location evidence="1">Vacuole</location>
    </subcellularLocation>
</comment>
<dbReference type="RefSeq" id="XP_031856427.1">
    <property type="nucleotide sequence ID" value="XM_032000536.1"/>
</dbReference>
<keyword evidence="7 10" id="KW-1133">Transmembrane helix</keyword>
<feature type="transmembrane region" description="Helical" evidence="10">
    <location>
        <begin position="310"/>
        <end position="332"/>
    </location>
</feature>
<keyword evidence="12" id="KW-1185">Reference proteome</keyword>
<feature type="transmembrane region" description="Helical" evidence="10">
    <location>
        <begin position="54"/>
        <end position="75"/>
    </location>
</feature>
<evidence type="ECO:0000256" key="9">
    <source>
        <dbReference type="ARBA" id="ARBA00038039"/>
    </source>
</evidence>
<dbReference type="FunFam" id="1.20.1280.290:FF:000011">
    <property type="entry name" value="PQ loop repeat protein"/>
    <property type="match status" value="1"/>
</dbReference>
<dbReference type="InterPro" id="IPR051415">
    <property type="entry name" value="LAAT-1"/>
</dbReference>
<dbReference type="GO" id="GO:0005773">
    <property type="term" value="C:vacuole"/>
    <property type="evidence" value="ECO:0007669"/>
    <property type="project" value="UniProtKB-SubCell"/>
</dbReference>
<protein>
    <submittedName>
        <fullName evidence="11">Uncharacterized protein</fullName>
    </submittedName>
</protein>
<keyword evidence="6" id="KW-0677">Repeat</keyword>
<evidence type="ECO:0000256" key="7">
    <source>
        <dbReference type="ARBA" id="ARBA00022989"/>
    </source>
</evidence>
<keyword evidence="3" id="KW-0813">Transport</keyword>
<dbReference type="GO" id="GO:0015101">
    <property type="term" value="F:organic cation transmembrane transporter activity"/>
    <property type="evidence" value="ECO:0007669"/>
    <property type="project" value="UniProtKB-ARBA"/>
</dbReference>
<dbReference type="GO" id="GO:0098588">
    <property type="term" value="C:bounding membrane of organelle"/>
    <property type="evidence" value="ECO:0007669"/>
    <property type="project" value="UniProtKB-ARBA"/>
</dbReference>
<feature type="transmembrane region" description="Helical" evidence="10">
    <location>
        <begin position="244"/>
        <end position="266"/>
    </location>
</feature>
<dbReference type="GeneID" id="43584636"/>
<dbReference type="GO" id="GO:0015179">
    <property type="term" value="F:L-amino acid transmembrane transporter activity"/>
    <property type="evidence" value="ECO:0007669"/>
    <property type="project" value="UniProtKB-ARBA"/>
</dbReference>
<organism evidence="11 12">
    <name type="scientific">Magnusiomyces paraingens</name>
    <dbReference type="NCBI Taxonomy" id="2606893"/>
    <lineage>
        <taxon>Eukaryota</taxon>
        <taxon>Fungi</taxon>
        <taxon>Dikarya</taxon>
        <taxon>Ascomycota</taxon>
        <taxon>Saccharomycotina</taxon>
        <taxon>Dipodascomycetes</taxon>
        <taxon>Dipodascales</taxon>
        <taxon>Dipodascaceae</taxon>
        <taxon>Magnusiomyces</taxon>
    </lineage>
</organism>
<feature type="transmembrane region" description="Helical" evidence="10">
    <location>
        <begin position="20"/>
        <end position="42"/>
    </location>
</feature>
<evidence type="ECO:0000256" key="2">
    <source>
        <dbReference type="ARBA" id="ARBA00004127"/>
    </source>
</evidence>
<sequence>MSSSLTSPSSSPSPYTLDNRALSGISGSISIACWIIVFTPQLYENFRRQSADGLSLMFVILWLFGDILNVAGSILQGVLPTVVILAIYYTLADIILLIQIYLYNRRNASLKKPSQPRSNSVASAVTPLLEALAEAEEAVQEDEANREFTFINTHRRYSRVNTNPPGADQPTTVPDDPFGPPIEPVPSLVVPPPTPFYKTVITNTLLVAGVILAGVLGWLFTTYYHNRPGAPPSEPEPPLEFDLWGQIFGWGCAALYLSSSIPQIVLNFKRKSVEGVSFLFFLFACLGNLSFMVSILALDTSWRYVLINGSWLVGSLGEFIMDVFIFFQFWIYNKQGVRSGDGK</sequence>
<dbReference type="PANTHER" id="PTHR16201">
    <property type="entry name" value="SEVEN TRANSMEMBRANE PROTEIN 1-RELATED"/>
    <property type="match status" value="1"/>
</dbReference>
<dbReference type="SMART" id="SM00679">
    <property type="entry name" value="CTNS"/>
    <property type="match status" value="2"/>
</dbReference>
<accession>A0A5E8C2W4</accession>